<gene>
    <name evidence="1" type="ORF">DCM83_01930</name>
</gene>
<dbReference type="Proteomes" id="UP001058872">
    <property type="component" value="Chromosome"/>
</dbReference>
<sequence>MMPMRICRKGQPIEKLENPTALQCSGRSFPRGHANQFTLASTLPRYSSVYCVIRSSDGVML</sequence>
<protein>
    <submittedName>
        <fullName evidence="1">Uncharacterized protein</fullName>
    </submittedName>
</protein>
<dbReference type="AlphaFoldDB" id="A0AAE9SP83"/>
<organism evidence="1 2">
    <name type="scientific">Bradyrhizobium betae</name>
    <dbReference type="NCBI Taxonomy" id="244734"/>
    <lineage>
        <taxon>Bacteria</taxon>
        <taxon>Pseudomonadati</taxon>
        <taxon>Pseudomonadota</taxon>
        <taxon>Alphaproteobacteria</taxon>
        <taxon>Hyphomicrobiales</taxon>
        <taxon>Nitrobacteraceae</taxon>
        <taxon>Bradyrhizobium</taxon>
    </lineage>
</organism>
<proteinExistence type="predicted"/>
<dbReference type="EMBL" id="CP028989">
    <property type="protein sequence ID" value="UUO64107.1"/>
    <property type="molecule type" value="Genomic_DNA"/>
</dbReference>
<evidence type="ECO:0000313" key="2">
    <source>
        <dbReference type="Proteomes" id="UP001058872"/>
    </source>
</evidence>
<reference evidence="1" key="1">
    <citation type="submission" date="2018-04" db="EMBL/GenBank/DDBJ databases">
        <title>Genomes of Endosymbiotic and Endophytic Bradyrhizobium Publication status.</title>
        <authorList>
            <person name="Guha S."/>
            <person name="Jorrin B."/>
            <person name="Sarkar M."/>
            <person name="Poole P.S."/>
            <person name="DasGupta M."/>
        </authorList>
    </citation>
    <scope>NUCLEOTIDE SEQUENCE</scope>
    <source>
        <strain evidence="1">WBOS16</strain>
    </source>
</reference>
<evidence type="ECO:0000313" key="1">
    <source>
        <dbReference type="EMBL" id="UUO64107.1"/>
    </source>
</evidence>
<accession>A0AAE9SP83</accession>
<name>A0AAE9SP83_9BRAD</name>